<reference evidence="1" key="1">
    <citation type="submission" date="2019-08" db="EMBL/GenBank/DDBJ databases">
        <title>Genome sequence of Clostridiales bacterium MT110.</title>
        <authorList>
            <person name="Cao J."/>
        </authorList>
    </citation>
    <scope>NUCLEOTIDE SEQUENCE</scope>
    <source>
        <strain evidence="1">MT110</strain>
    </source>
</reference>
<protein>
    <submittedName>
        <fullName evidence="1">Sodium:solute symporter family protein</fullName>
    </submittedName>
</protein>
<gene>
    <name evidence="1" type="ORF">FRZ06_06340</name>
</gene>
<evidence type="ECO:0000313" key="1">
    <source>
        <dbReference type="EMBL" id="QOX62985.1"/>
    </source>
</evidence>
<keyword evidence="2" id="KW-1185">Reference proteome</keyword>
<dbReference type="Proteomes" id="UP000594014">
    <property type="component" value="Chromosome"/>
</dbReference>
<dbReference type="EMBL" id="CP042469">
    <property type="protein sequence ID" value="QOX62985.1"/>
    <property type="molecule type" value="Genomic_DNA"/>
</dbReference>
<name>A0ACD1A9P9_9FIRM</name>
<organism evidence="1 2">
    <name type="scientific">Anoxybacterium hadale</name>
    <dbReference type="NCBI Taxonomy" id="3408580"/>
    <lineage>
        <taxon>Bacteria</taxon>
        <taxon>Bacillati</taxon>
        <taxon>Bacillota</taxon>
        <taxon>Clostridia</taxon>
        <taxon>Peptostreptococcales</taxon>
        <taxon>Anaerovoracaceae</taxon>
        <taxon>Anoxybacterium</taxon>
    </lineage>
</organism>
<sequence>MIYVIVSLIIYVLILAFLSYTAFKRTKSTSDYLLAGKQIHPIVMALSYGATFISTSAIVGFGGAAGQFGLGLLWLTVLNIFVGVFIAFVVFGKRTREIGHRLGTNTMPEFFARRFNCNFIQGYAGILIFLFMPIYASAVLKGIVDYVAKYTGAPFNAALIIIAVLAAIFVIMGGLKGIMYADAFQGTLMFVGMAFLIFYTYGMLGGITNAHIALSELPSMPGVAEQVAGLTKGGFAGWTSMPVTGTPVWWNIVTSLVAGVGIGVLAQPQLSVKFMTVKSGRELNRAVLSGGVFILFMTGVAFSVGALSNVAFYNASGQISVVAAGSNDSIIPTFIKVFLPEWFGGIFLVILLAAGISTLNALVHTMGTALGRDFLKQSLKLKTKTITLTRIAMLIGLIISTMLAWLSSMLDASMAIIAIGTSLFFGLCAATFLPTYFAALYFKKFPRKAALASIMTGSAASLFWLLFVQEKTAGSLQICNLLFKTTSIVKGTALQTLSMVDAIVVALPLSILAAAIAWAIVGNAQEEEASAAFNTAN</sequence>
<evidence type="ECO:0000313" key="2">
    <source>
        <dbReference type="Proteomes" id="UP000594014"/>
    </source>
</evidence>
<proteinExistence type="predicted"/>
<accession>A0ACD1A9P9</accession>